<dbReference type="GO" id="GO:0016887">
    <property type="term" value="F:ATP hydrolysis activity"/>
    <property type="evidence" value="ECO:0007669"/>
    <property type="project" value="InterPro"/>
</dbReference>
<dbReference type="InterPro" id="IPR003439">
    <property type="entry name" value="ABC_transporter-like_ATP-bd"/>
</dbReference>
<keyword evidence="4" id="KW-0547">Nucleotide-binding</keyword>
<dbReference type="PANTHER" id="PTHR42711">
    <property type="entry name" value="ABC TRANSPORTER ATP-BINDING PROTEIN"/>
    <property type="match status" value="1"/>
</dbReference>
<comment type="similarity">
    <text evidence="2">Belongs to the ABC transporter superfamily.</text>
</comment>
<feature type="domain" description="ABC transporter" evidence="7">
    <location>
        <begin position="16"/>
        <end position="241"/>
    </location>
</feature>
<dbReference type="GO" id="GO:0005524">
    <property type="term" value="F:ATP binding"/>
    <property type="evidence" value="ECO:0007669"/>
    <property type="project" value="UniProtKB-KW"/>
</dbReference>
<dbReference type="InterPro" id="IPR027417">
    <property type="entry name" value="P-loop_NTPase"/>
</dbReference>
<evidence type="ECO:0000256" key="2">
    <source>
        <dbReference type="ARBA" id="ARBA00005417"/>
    </source>
</evidence>
<protein>
    <submittedName>
        <fullName evidence="8">ABC-2 type transport system ATP-binding protein</fullName>
    </submittedName>
</protein>
<accession>A0A1N7CLU1</accession>
<organism evidence="8 9">
    <name type="scientific">Microbispora rosea</name>
    <dbReference type="NCBI Taxonomy" id="58117"/>
    <lineage>
        <taxon>Bacteria</taxon>
        <taxon>Bacillati</taxon>
        <taxon>Actinomycetota</taxon>
        <taxon>Actinomycetes</taxon>
        <taxon>Streptosporangiales</taxon>
        <taxon>Streptosporangiaceae</taxon>
        <taxon>Microbispora</taxon>
    </lineage>
</organism>
<dbReference type="Pfam" id="PF00005">
    <property type="entry name" value="ABC_tran"/>
    <property type="match status" value="1"/>
</dbReference>
<dbReference type="InterPro" id="IPR017871">
    <property type="entry name" value="ABC_transporter-like_CS"/>
</dbReference>
<dbReference type="CDD" id="cd03230">
    <property type="entry name" value="ABC_DR_subfamily_A"/>
    <property type="match status" value="1"/>
</dbReference>
<evidence type="ECO:0000256" key="4">
    <source>
        <dbReference type="ARBA" id="ARBA00022741"/>
    </source>
</evidence>
<reference evidence="9" key="1">
    <citation type="submission" date="2017-01" db="EMBL/GenBank/DDBJ databases">
        <authorList>
            <person name="Varghese N."/>
            <person name="Submissions S."/>
        </authorList>
    </citation>
    <scope>NUCLEOTIDE SEQUENCE [LARGE SCALE GENOMIC DNA]</scope>
    <source>
        <strain evidence="9">ATCC 12950</strain>
    </source>
</reference>
<sequence>MLPTPTKAAEDSATAVAVSDLRMRYGDRDVLCGVDLTVRRGEVFALLGPNGAGKSTTIEILEGFRRRSGGEVSVLGADPDTAGPAWRGELGIILQSWRDHPRWRVRELLEHFATYYEHPRDVDELLERLGLQEQAAQECQKLSGGQRRRVDVALGIVGNPRLLFLDEPTTGFDPVARREFHELVEQLRDEGMTMVLTTHDLHEAERLADRIAVLIAGRVAACGTAAELAVSARAQAEVVWTDDGQTRRQITPDPSQLVWELQQRLGGPIPGLEVHRPTLEDIYIRMIREGETQ</sequence>
<dbReference type="SMART" id="SM00382">
    <property type="entry name" value="AAA"/>
    <property type="match status" value="1"/>
</dbReference>
<comment type="subcellular location">
    <subcellularLocation>
        <location evidence="1">Cell membrane</location>
        <topology evidence="1">Peripheral membrane protein</topology>
    </subcellularLocation>
</comment>
<keyword evidence="9" id="KW-1185">Reference proteome</keyword>
<dbReference type="InterPro" id="IPR050763">
    <property type="entry name" value="ABC_transporter_ATP-binding"/>
</dbReference>
<dbReference type="PANTHER" id="PTHR42711:SF5">
    <property type="entry name" value="ABC TRANSPORTER ATP-BINDING PROTEIN NATA"/>
    <property type="match status" value="1"/>
</dbReference>
<dbReference type="PROSITE" id="PS50893">
    <property type="entry name" value="ABC_TRANSPORTER_2"/>
    <property type="match status" value="1"/>
</dbReference>
<evidence type="ECO:0000313" key="8">
    <source>
        <dbReference type="EMBL" id="SIR64485.1"/>
    </source>
</evidence>
<evidence type="ECO:0000313" key="9">
    <source>
        <dbReference type="Proteomes" id="UP000186096"/>
    </source>
</evidence>
<dbReference type="SUPFAM" id="SSF52540">
    <property type="entry name" value="P-loop containing nucleoside triphosphate hydrolases"/>
    <property type="match status" value="1"/>
</dbReference>
<evidence type="ECO:0000256" key="1">
    <source>
        <dbReference type="ARBA" id="ARBA00004202"/>
    </source>
</evidence>
<dbReference type="Proteomes" id="UP000186096">
    <property type="component" value="Unassembled WGS sequence"/>
</dbReference>
<evidence type="ECO:0000259" key="7">
    <source>
        <dbReference type="PROSITE" id="PS50893"/>
    </source>
</evidence>
<name>A0A1N7CLU1_9ACTN</name>
<dbReference type="PROSITE" id="PS00211">
    <property type="entry name" value="ABC_TRANSPORTER_1"/>
    <property type="match status" value="1"/>
</dbReference>
<proteinExistence type="inferred from homology"/>
<evidence type="ECO:0000256" key="3">
    <source>
        <dbReference type="ARBA" id="ARBA00022448"/>
    </source>
</evidence>
<dbReference type="STRING" id="58117.SAMN05421833_11267"/>
<evidence type="ECO:0000256" key="6">
    <source>
        <dbReference type="ARBA" id="ARBA00023251"/>
    </source>
</evidence>
<dbReference type="GO" id="GO:0046677">
    <property type="term" value="P:response to antibiotic"/>
    <property type="evidence" value="ECO:0007669"/>
    <property type="project" value="UniProtKB-KW"/>
</dbReference>
<dbReference type="GO" id="GO:0005886">
    <property type="term" value="C:plasma membrane"/>
    <property type="evidence" value="ECO:0007669"/>
    <property type="project" value="UniProtKB-SubCell"/>
</dbReference>
<keyword evidence="5 8" id="KW-0067">ATP-binding</keyword>
<dbReference type="RefSeq" id="WP_204053524.1">
    <property type="nucleotide sequence ID" value="NZ_FTNI01000012.1"/>
</dbReference>
<dbReference type="Gene3D" id="3.40.50.300">
    <property type="entry name" value="P-loop containing nucleotide triphosphate hydrolases"/>
    <property type="match status" value="1"/>
</dbReference>
<dbReference type="AlphaFoldDB" id="A0A1N7CLU1"/>
<keyword evidence="3" id="KW-0813">Transport</keyword>
<gene>
    <name evidence="8" type="ORF">SAMN05421833_11267</name>
</gene>
<evidence type="ECO:0000256" key="5">
    <source>
        <dbReference type="ARBA" id="ARBA00022840"/>
    </source>
</evidence>
<dbReference type="EMBL" id="FTNI01000012">
    <property type="protein sequence ID" value="SIR64485.1"/>
    <property type="molecule type" value="Genomic_DNA"/>
</dbReference>
<dbReference type="InterPro" id="IPR003593">
    <property type="entry name" value="AAA+_ATPase"/>
</dbReference>
<keyword evidence="6" id="KW-0046">Antibiotic resistance</keyword>